<sequence length="340" mass="36651">MLKEHRLGTGSDILPSMLLLCLVISSLSTLATQKSLPNNGLTFTFYDSICPQVEPVVSNVVSTFISSDVTLGPALIRLHFHDCMTRGCDGSILLSSTDGGKTHPEKAASVSLGLRGFNVIEAIKAQLEKECPGKVSCADIVALAARDASTMIGGPFWEEPVGRRDGFLSRSKDTVSVPKPSDTVRTLIAKFAAAGLNVQDMVALSGIHTIGRAHCVSFADRLANFHGTHRPDPTLNGTLASFLRSKCNVHKNSRVLVNNDFVTPLVFDNQYYLNILSGQVLFNSDQELLSSKTTRPIVEKFAGDASAFTSQFINSIIRMGNANVLRGSKGNIRKTCDSVH</sequence>
<protein>
    <submittedName>
        <fullName evidence="1">Uncharacterized protein</fullName>
    </submittedName>
</protein>
<evidence type="ECO:0000313" key="1">
    <source>
        <dbReference type="EMBL" id="KAJ7540155.1"/>
    </source>
</evidence>
<evidence type="ECO:0000313" key="2">
    <source>
        <dbReference type="Proteomes" id="UP001162992"/>
    </source>
</evidence>
<comment type="caution">
    <text evidence="1">The sequence shown here is derived from an EMBL/GenBank/DDBJ whole genome shotgun (WGS) entry which is preliminary data.</text>
</comment>
<organism evidence="1 2">
    <name type="scientific">Diphasiastrum complanatum</name>
    <name type="common">Issler's clubmoss</name>
    <name type="synonym">Lycopodium complanatum</name>
    <dbReference type="NCBI Taxonomy" id="34168"/>
    <lineage>
        <taxon>Eukaryota</taxon>
        <taxon>Viridiplantae</taxon>
        <taxon>Streptophyta</taxon>
        <taxon>Embryophyta</taxon>
        <taxon>Tracheophyta</taxon>
        <taxon>Lycopodiopsida</taxon>
        <taxon>Lycopodiales</taxon>
        <taxon>Lycopodiaceae</taxon>
        <taxon>Lycopodioideae</taxon>
        <taxon>Diphasiastrum</taxon>
    </lineage>
</organism>
<keyword evidence="2" id="KW-1185">Reference proteome</keyword>
<name>A0ACC2CDV5_DIPCM</name>
<dbReference type="EMBL" id="CM055101">
    <property type="protein sequence ID" value="KAJ7540155.1"/>
    <property type="molecule type" value="Genomic_DNA"/>
</dbReference>
<dbReference type="Proteomes" id="UP001162992">
    <property type="component" value="Chromosome 10"/>
</dbReference>
<gene>
    <name evidence="1" type="ORF">O6H91_10G003000</name>
</gene>
<proteinExistence type="predicted"/>
<accession>A0ACC2CDV5</accession>
<reference evidence="2" key="1">
    <citation type="journal article" date="2024" name="Proc. Natl. Acad. Sci. U.S.A.">
        <title>Extraordinary preservation of gene collinearity over three hundred million years revealed in homosporous lycophytes.</title>
        <authorList>
            <person name="Li C."/>
            <person name="Wickell D."/>
            <person name="Kuo L.Y."/>
            <person name="Chen X."/>
            <person name="Nie B."/>
            <person name="Liao X."/>
            <person name="Peng D."/>
            <person name="Ji J."/>
            <person name="Jenkins J."/>
            <person name="Williams M."/>
            <person name="Shu S."/>
            <person name="Plott C."/>
            <person name="Barry K."/>
            <person name="Rajasekar S."/>
            <person name="Grimwood J."/>
            <person name="Han X."/>
            <person name="Sun S."/>
            <person name="Hou Z."/>
            <person name="He W."/>
            <person name="Dai G."/>
            <person name="Sun C."/>
            <person name="Schmutz J."/>
            <person name="Leebens-Mack J.H."/>
            <person name="Li F.W."/>
            <person name="Wang L."/>
        </authorList>
    </citation>
    <scope>NUCLEOTIDE SEQUENCE [LARGE SCALE GENOMIC DNA]</scope>
    <source>
        <strain evidence="2">cv. PW_Plant_1</strain>
    </source>
</reference>